<evidence type="ECO:0000256" key="10">
    <source>
        <dbReference type="SAM" id="MobiDB-lite"/>
    </source>
</evidence>
<feature type="domain" description="Cyclic nucleotide-binding" evidence="11">
    <location>
        <begin position="172"/>
        <end position="261"/>
    </location>
</feature>
<protein>
    <submittedName>
        <fullName evidence="14">Patatin-like phospholipase domain-containing protein 7</fullName>
    </submittedName>
</protein>
<feature type="domain" description="Cyclic nucleotide-binding" evidence="11">
    <location>
        <begin position="508"/>
        <end position="576"/>
    </location>
</feature>
<dbReference type="SUPFAM" id="SSF51206">
    <property type="entry name" value="cAMP-binding domain-like"/>
    <property type="match status" value="3"/>
</dbReference>
<dbReference type="SUPFAM" id="SSF52151">
    <property type="entry name" value="FabD/lysophospholipase-like"/>
    <property type="match status" value="1"/>
</dbReference>
<evidence type="ECO:0000313" key="13">
    <source>
        <dbReference type="Proteomes" id="UP000050741"/>
    </source>
</evidence>
<sequence>MLWLIVLTIVLATIVLLYVFCLRTGQSSSPAPSAEKESAEGVQVSTDANQSNPNVFKSIYSSFVRRKSSSMVDIPQLLQRRHSTVNDHHHIPSQVANVAKSLFRYNDVYRRQRSIGVNREALPKPPNEFFEPIPQPEIPDDRFKPLTFLRQNLRILGFPPSCDINQADIQVFIIEPREVVMKPGDPDDAIFVTLEGCLSVYITSPDASDKPIHVRRIEPGDFFFSPLSLIDILMGNPSVLKTVTLRAAVRTRLAKYSLLNFYNCYKQDPNTAAWVRPIQIIATRLLHVVLTTLHQQMGLGEELINKRLAPSSEKLRVKSRGQSLKAVCSLTKPRLKRMSTEVEQQQPKHEQQIELAVSYFSEALCLSGGDALELIRPFVKLVYLEENQSLFEEGNSENPPALGVVVLGVLKLTQQARFSAFEDSGQDAWTALIHPKELIGGLQILTEEPAFYTVKGACQCTVALIEKGDIDRLIEHRPSAILPIAYSVLRRVSPFVRAVDFALGWVLLDSGEAVYRQGDFSESFFMVLSGRLRSVSNKVAIEEFGKGDVLGLVDVLQHNPRATTVLAVRYSQLARIPEGLLNFVKMQYPQVGFRLVRLLGQYYAGRSHFPTISHPSSDPLTQRNLHTIAVFPASTDVPLVAFTCELYHALSATTRVLRLSSKSVIERLGVESVMERDADFRLMHWLNAQEDTFQLLLYECDYTATNWTRRCLRQADAILVVAFGDKMPPEKHVIDDHLKMSHDGLRSRKELVLLWRHDVFCPKGTFEWLKGSWFSGHYHVRAPDRMFAGVNNPGNNEHQILEFYESNVFPFSVDIHGDFARLGRIISGNAVGLVLGGGGARGAAHVGVIRALRQNGVPIDMIGGTSIGSLVGGVLASNPYEQDGFEHKTHFWFMGMGSVWKALMDFTYGYVARFTGSHFNSLLMELFDEKHIEDLWLPYFCVTTDITDSEMRVHRTGPLWRYVRASMSLAVWLPPICDSEDGHYLLDGGYVNNLPADVMRSFGARTVIAVDVSSADDKDFHNYGDSVSGVWAQLRALNPWSTKLRILTGQEIQDRLAFVSSVRQLEMVKKAPYCNYLRPPIAAFLTMDFAKFETIKSSGYRYAAEIVPNLVMTSAHLKTLISHEKWHDRLRSGSVYRPDSRNNFHGSIVDIAAQLSRIPPKHCRSVDFLNRIVDDDEEEEAGAEDEDFPESIINKLKSSSNSPAQRRSPSASPTDQKAAATNSSEEPKAVDFSLTTTVQLQLQSLEEDEVFEATQ</sequence>
<comment type="similarity">
    <text evidence="2">Belongs to the NTE family.</text>
</comment>
<feature type="region of interest" description="Disordered" evidence="10">
    <location>
        <begin position="28"/>
        <end position="49"/>
    </location>
</feature>
<dbReference type="OrthoDB" id="421051at2759"/>
<dbReference type="PANTHER" id="PTHR14226:SF29">
    <property type="entry name" value="NEUROPATHY TARGET ESTERASE SWS"/>
    <property type="match status" value="1"/>
</dbReference>
<evidence type="ECO:0000256" key="9">
    <source>
        <dbReference type="PROSITE-ProRule" id="PRU01161"/>
    </source>
</evidence>
<dbReference type="GO" id="GO:0005783">
    <property type="term" value="C:endoplasmic reticulum"/>
    <property type="evidence" value="ECO:0007669"/>
    <property type="project" value="TreeGrafter"/>
</dbReference>
<feature type="active site" description="Nucleophile" evidence="9">
    <location>
        <position position="866"/>
    </location>
</feature>
<dbReference type="InterPro" id="IPR014710">
    <property type="entry name" value="RmlC-like_jellyroll"/>
</dbReference>
<feature type="active site" description="Proton acceptor" evidence="9">
    <location>
        <position position="987"/>
    </location>
</feature>
<evidence type="ECO:0000256" key="4">
    <source>
        <dbReference type="ARBA" id="ARBA00022801"/>
    </source>
</evidence>
<keyword evidence="8" id="KW-0472">Membrane</keyword>
<dbReference type="CDD" id="cd00038">
    <property type="entry name" value="CAP_ED"/>
    <property type="match status" value="3"/>
</dbReference>
<dbReference type="InterPro" id="IPR001423">
    <property type="entry name" value="LysoPLipase_patatin_CS"/>
</dbReference>
<evidence type="ECO:0000259" key="12">
    <source>
        <dbReference type="PROSITE" id="PS51635"/>
    </source>
</evidence>
<evidence type="ECO:0000256" key="8">
    <source>
        <dbReference type="ARBA" id="ARBA00023136"/>
    </source>
</evidence>
<evidence type="ECO:0000256" key="2">
    <source>
        <dbReference type="ARBA" id="ARBA00006636"/>
    </source>
</evidence>
<dbReference type="InterPro" id="IPR000595">
    <property type="entry name" value="cNMP-bd_dom"/>
</dbReference>
<keyword evidence="5 9" id="KW-0442">Lipid degradation</keyword>
<evidence type="ECO:0000256" key="7">
    <source>
        <dbReference type="ARBA" id="ARBA00023098"/>
    </source>
</evidence>
<evidence type="ECO:0000256" key="5">
    <source>
        <dbReference type="ARBA" id="ARBA00022963"/>
    </source>
</evidence>
<keyword evidence="3" id="KW-0812">Transmembrane</keyword>
<dbReference type="GO" id="GO:0004622">
    <property type="term" value="F:phosphatidylcholine lysophospholipase activity"/>
    <property type="evidence" value="ECO:0007669"/>
    <property type="project" value="InterPro"/>
</dbReference>
<dbReference type="AlphaFoldDB" id="A0A183BW55"/>
<feature type="compositionally biased region" description="Acidic residues" evidence="10">
    <location>
        <begin position="1177"/>
        <end position="1189"/>
    </location>
</feature>
<evidence type="ECO:0000256" key="3">
    <source>
        <dbReference type="ARBA" id="ARBA00022692"/>
    </source>
</evidence>
<evidence type="ECO:0000259" key="11">
    <source>
        <dbReference type="PROSITE" id="PS50042"/>
    </source>
</evidence>
<feature type="compositionally biased region" description="Low complexity" evidence="10">
    <location>
        <begin position="1191"/>
        <end position="1213"/>
    </location>
</feature>
<reference evidence="13" key="1">
    <citation type="submission" date="2013-12" db="EMBL/GenBank/DDBJ databases">
        <authorList>
            <person name="Aslett M."/>
        </authorList>
    </citation>
    <scope>NUCLEOTIDE SEQUENCE [LARGE SCALE GENOMIC DNA]</scope>
    <source>
        <strain evidence="13">Lindley</strain>
    </source>
</reference>
<dbReference type="GO" id="GO:0016042">
    <property type="term" value="P:lipid catabolic process"/>
    <property type="evidence" value="ECO:0007669"/>
    <property type="project" value="UniProtKB-UniRule"/>
</dbReference>
<dbReference type="Gene3D" id="2.60.120.10">
    <property type="entry name" value="Jelly Rolls"/>
    <property type="match status" value="3"/>
</dbReference>
<evidence type="ECO:0000256" key="6">
    <source>
        <dbReference type="ARBA" id="ARBA00022989"/>
    </source>
</evidence>
<dbReference type="GO" id="GO:0046470">
    <property type="term" value="P:phosphatidylcholine metabolic process"/>
    <property type="evidence" value="ECO:0007669"/>
    <property type="project" value="InterPro"/>
</dbReference>
<name>A0A183BW55_GLOPA</name>
<dbReference type="Pfam" id="PF24179">
    <property type="entry name" value="NTE_Ploop"/>
    <property type="match status" value="1"/>
</dbReference>
<dbReference type="PROSITE" id="PS51635">
    <property type="entry name" value="PNPLA"/>
    <property type="match status" value="1"/>
</dbReference>
<dbReference type="InterPro" id="IPR018490">
    <property type="entry name" value="cNMP-bd_dom_sf"/>
</dbReference>
<keyword evidence="7 9" id="KW-0443">Lipid metabolism</keyword>
<reference evidence="14" key="3">
    <citation type="submission" date="2016-06" db="UniProtKB">
        <authorList>
            <consortium name="WormBaseParasite"/>
        </authorList>
    </citation>
    <scope>IDENTIFICATION</scope>
</reference>
<comment type="subcellular location">
    <subcellularLocation>
        <location evidence="1">Membrane</location>
    </subcellularLocation>
</comment>
<keyword evidence="6" id="KW-1133">Transmembrane helix</keyword>
<keyword evidence="4 9" id="KW-0378">Hydrolase</keyword>
<dbReference type="InterPro" id="IPR016035">
    <property type="entry name" value="Acyl_Trfase/lysoPLipase"/>
</dbReference>
<feature type="short sequence motif" description="GXGXXG" evidence="9">
    <location>
        <begin position="837"/>
        <end position="842"/>
    </location>
</feature>
<dbReference type="Gene3D" id="3.40.1090.10">
    <property type="entry name" value="Cytosolic phospholipase A2 catalytic domain"/>
    <property type="match status" value="2"/>
</dbReference>
<accession>A0A183BW55</accession>
<dbReference type="Proteomes" id="UP000050741">
    <property type="component" value="Unassembled WGS sequence"/>
</dbReference>
<dbReference type="Pfam" id="PF01734">
    <property type="entry name" value="Patatin"/>
    <property type="match status" value="1"/>
</dbReference>
<feature type="domain" description="PNPLA" evidence="12">
    <location>
        <begin position="833"/>
        <end position="1000"/>
    </location>
</feature>
<evidence type="ECO:0000256" key="1">
    <source>
        <dbReference type="ARBA" id="ARBA00004370"/>
    </source>
</evidence>
<feature type="short sequence motif" description="DGA/G" evidence="9">
    <location>
        <begin position="987"/>
        <end position="989"/>
    </location>
</feature>
<dbReference type="InterPro" id="IPR002641">
    <property type="entry name" value="PNPLA_dom"/>
</dbReference>
<evidence type="ECO:0000313" key="14">
    <source>
        <dbReference type="WBParaSite" id="GPLIN_000484400"/>
    </source>
</evidence>
<dbReference type="InterPro" id="IPR056556">
    <property type="entry name" value="NTE1_P-loop_dom"/>
</dbReference>
<dbReference type="InterPro" id="IPR050301">
    <property type="entry name" value="NTE"/>
</dbReference>
<dbReference type="WBParaSite" id="GPLIN_000484400">
    <property type="protein sequence ID" value="GPLIN_000484400"/>
    <property type="gene ID" value="GPLIN_000484400"/>
</dbReference>
<dbReference type="Pfam" id="PF00027">
    <property type="entry name" value="cNMP_binding"/>
    <property type="match status" value="1"/>
</dbReference>
<reference evidence="13" key="2">
    <citation type="submission" date="2014-05" db="EMBL/GenBank/DDBJ databases">
        <title>The genome and life-stage specific transcriptomes of Globodera pallida elucidate key aspects of plant parasitism by a cyst nematode.</title>
        <authorList>
            <person name="Cotton J.A."/>
            <person name="Lilley C.J."/>
            <person name="Jones L.M."/>
            <person name="Kikuchi T."/>
            <person name="Reid A.J."/>
            <person name="Thorpe P."/>
            <person name="Tsai I.J."/>
            <person name="Beasley H."/>
            <person name="Blok V."/>
            <person name="Cock P.J.A."/>
            <person name="Van den Akker S.E."/>
            <person name="Holroyd N."/>
            <person name="Hunt M."/>
            <person name="Mantelin S."/>
            <person name="Naghra H."/>
            <person name="Pain A."/>
            <person name="Palomares-Rius J.E."/>
            <person name="Zarowiecki M."/>
            <person name="Berriman M."/>
            <person name="Jones J.T."/>
            <person name="Urwin P.E."/>
        </authorList>
    </citation>
    <scope>NUCLEOTIDE SEQUENCE [LARGE SCALE GENOMIC DNA]</scope>
    <source>
        <strain evidence="13">Lindley</strain>
    </source>
</reference>
<feature type="short sequence motif" description="GXSXG" evidence="9">
    <location>
        <begin position="864"/>
        <end position="868"/>
    </location>
</feature>
<feature type="region of interest" description="Disordered" evidence="10">
    <location>
        <begin position="1177"/>
        <end position="1232"/>
    </location>
</feature>
<keyword evidence="13" id="KW-1185">Reference proteome</keyword>
<dbReference type="PROSITE" id="PS01237">
    <property type="entry name" value="UPF0028"/>
    <property type="match status" value="1"/>
</dbReference>
<organism evidence="13 14">
    <name type="scientific">Globodera pallida</name>
    <name type="common">Potato cyst nematode worm</name>
    <name type="synonym">Heterodera pallida</name>
    <dbReference type="NCBI Taxonomy" id="36090"/>
    <lineage>
        <taxon>Eukaryota</taxon>
        <taxon>Metazoa</taxon>
        <taxon>Ecdysozoa</taxon>
        <taxon>Nematoda</taxon>
        <taxon>Chromadorea</taxon>
        <taxon>Rhabditida</taxon>
        <taxon>Tylenchina</taxon>
        <taxon>Tylenchomorpha</taxon>
        <taxon>Tylenchoidea</taxon>
        <taxon>Heteroderidae</taxon>
        <taxon>Heteroderinae</taxon>
        <taxon>Globodera</taxon>
    </lineage>
</organism>
<dbReference type="GO" id="GO:0016020">
    <property type="term" value="C:membrane"/>
    <property type="evidence" value="ECO:0007669"/>
    <property type="project" value="UniProtKB-SubCell"/>
</dbReference>
<dbReference type="SMART" id="SM00100">
    <property type="entry name" value="cNMP"/>
    <property type="match status" value="2"/>
</dbReference>
<proteinExistence type="inferred from homology"/>
<dbReference type="PANTHER" id="PTHR14226">
    <property type="entry name" value="NEUROPATHY TARGET ESTERASE/SWISS CHEESE D.MELANOGASTER"/>
    <property type="match status" value="1"/>
</dbReference>
<dbReference type="PROSITE" id="PS50042">
    <property type="entry name" value="CNMP_BINDING_3"/>
    <property type="match status" value="2"/>
</dbReference>